<dbReference type="InterPro" id="IPR041916">
    <property type="entry name" value="Anti_sigma_zinc_sf"/>
</dbReference>
<gene>
    <name evidence="4" type="ORF">J4H92_02575</name>
</gene>
<dbReference type="Pfam" id="PF13490">
    <property type="entry name" value="zf-HC2"/>
    <property type="match status" value="1"/>
</dbReference>
<evidence type="ECO:0000256" key="1">
    <source>
        <dbReference type="ARBA" id="ARBA00023015"/>
    </source>
</evidence>
<evidence type="ECO:0000259" key="3">
    <source>
        <dbReference type="Pfam" id="PF13490"/>
    </source>
</evidence>
<proteinExistence type="predicted"/>
<dbReference type="EMBL" id="JAGDYM010000004">
    <property type="protein sequence ID" value="MBO1900831.1"/>
    <property type="molecule type" value="Genomic_DNA"/>
</dbReference>
<evidence type="ECO:0000313" key="5">
    <source>
        <dbReference type="Proteomes" id="UP000664382"/>
    </source>
</evidence>
<evidence type="ECO:0000313" key="4">
    <source>
        <dbReference type="EMBL" id="MBO1900831.1"/>
    </source>
</evidence>
<name>A0A939MLU9_9MICO</name>
<sequence length="78" mass="8717">MSGCDCEHARANLEELIRGELREVDCGPIREHLADCPECRDEQQVFEKLTVAVRRACDGPAPPSLRDAVLDSMRALHD</sequence>
<feature type="domain" description="Putative zinc-finger" evidence="3">
    <location>
        <begin position="6"/>
        <end position="40"/>
    </location>
</feature>
<keyword evidence="1" id="KW-0805">Transcription regulation</keyword>
<dbReference type="Proteomes" id="UP000664382">
    <property type="component" value="Unassembled WGS sequence"/>
</dbReference>
<reference evidence="4" key="1">
    <citation type="submission" date="2021-03" db="EMBL/GenBank/DDBJ databases">
        <title>Leucobacter chromiisoli sp. nov., isolated from chromium-containing soil of chemical plant.</title>
        <authorList>
            <person name="Xu Z."/>
        </authorList>
    </citation>
    <scope>NUCLEOTIDE SEQUENCE</scope>
    <source>
        <strain evidence="4">S27</strain>
    </source>
</reference>
<dbReference type="AlphaFoldDB" id="A0A939MLU9"/>
<dbReference type="RefSeq" id="WP_208095604.1">
    <property type="nucleotide sequence ID" value="NZ_JAGDYM010000004.1"/>
</dbReference>
<keyword evidence="2" id="KW-0804">Transcription</keyword>
<organism evidence="4 5">
    <name type="scientific">Leucobacter weissii</name>
    <dbReference type="NCBI Taxonomy" id="1983706"/>
    <lineage>
        <taxon>Bacteria</taxon>
        <taxon>Bacillati</taxon>
        <taxon>Actinomycetota</taxon>
        <taxon>Actinomycetes</taxon>
        <taxon>Micrococcales</taxon>
        <taxon>Microbacteriaceae</taxon>
        <taxon>Leucobacter</taxon>
    </lineage>
</organism>
<dbReference type="Gene3D" id="1.10.10.1320">
    <property type="entry name" value="Anti-sigma factor, zinc-finger domain"/>
    <property type="match status" value="1"/>
</dbReference>
<accession>A0A939MLU9</accession>
<keyword evidence="5" id="KW-1185">Reference proteome</keyword>
<evidence type="ECO:0000256" key="2">
    <source>
        <dbReference type="ARBA" id="ARBA00023163"/>
    </source>
</evidence>
<protein>
    <submittedName>
        <fullName evidence="4">Zf-HC2 domain-containing protein</fullName>
    </submittedName>
</protein>
<dbReference type="InterPro" id="IPR027383">
    <property type="entry name" value="Znf_put"/>
</dbReference>
<comment type="caution">
    <text evidence="4">The sequence shown here is derived from an EMBL/GenBank/DDBJ whole genome shotgun (WGS) entry which is preliminary data.</text>
</comment>